<dbReference type="InterPro" id="IPR023286">
    <property type="entry name" value="ABATE_dom_sf"/>
</dbReference>
<dbReference type="RefSeq" id="WP_378246092.1">
    <property type="nucleotide sequence ID" value="NZ_JBHRWK010000096.1"/>
</dbReference>
<name>A0ABV7PAR4_9PSEU</name>
<evidence type="ECO:0000313" key="3">
    <source>
        <dbReference type="Proteomes" id="UP001595645"/>
    </source>
</evidence>
<dbReference type="SUPFAM" id="SSF160904">
    <property type="entry name" value="Jann2411-like"/>
    <property type="match status" value="1"/>
</dbReference>
<dbReference type="EMBL" id="JBHRWK010000096">
    <property type="protein sequence ID" value="MFC3455548.1"/>
    <property type="molecule type" value="Genomic_DNA"/>
</dbReference>
<dbReference type="Gene3D" id="1.10.3300.10">
    <property type="entry name" value="Jann2411-like domain"/>
    <property type="match status" value="1"/>
</dbReference>
<dbReference type="Pfam" id="PF11706">
    <property type="entry name" value="zf-CGNR"/>
    <property type="match status" value="1"/>
</dbReference>
<comment type="caution">
    <text evidence="2">The sequence shown here is derived from an EMBL/GenBank/DDBJ whole genome shotgun (WGS) entry which is preliminary data.</text>
</comment>
<dbReference type="InterPro" id="IPR021005">
    <property type="entry name" value="Znf_CGNR"/>
</dbReference>
<protein>
    <submittedName>
        <fullName evidence="2">CGNR zinc finger domain-containing protein</fullName>
    </submittedName>
</protein>
<evidence type="ECO:0000313" key="2">
    <source>
        <dbReference type="EMBL" id="MFC3455548.1"/>
    </source>
</evidence>
<organism evidence="2 3">
    <name type="scientific">Amycolatopsis speibonae</name>
    <dbReference type="NCBI Taxonomy" id="1450224"/>
    <lineage>
        <taxon>Bacteria</taxon>
        <taxon>Bacillati</taxon>
        <taxon>Actinomycetota</taxon>
        <taxon>Actinomycetes</taxon>
        <taxon>Pseudonocardiales</taxon>
        <taxon>Pseudonocardiaceae</taxon>
        <taxon>Amycolatopsis</taxon>
    </lineage>
</organism>
<accession>A0ABV7PAR4</accession>
<sequence>MDGHWHGYDSIGGSVPLDLVNTVSWRRDPARREDRLSDPVRLSEWVVLAGAGTERLEVSEAALDTVKSFRETLYRVLVSTPPDVAALRKPLLAAYRYAELTPALPLKWTVPLTDDAALPHFLALEAEALLRSEELARVRECEGPGCGWMFTDHTRNRSRRWCSSSDCGNRARAKRHYDKEVRDKGRG</sequence>
<dbReference type="PANTHER" id="PTHR35525:SF3">
    <property type="entry name" value="BLL6575 PROTEIN"/>
    <property type="match status" value="1"/>
</dbReference>
<reference evidence="3" key="1">
    <citation type="journal article" date="2019" name="Int. J. Syst. Evol. Microbiol.">
        <title>The Global Catalogue of Microorganisms (GCM) 10K type strain sequencing project: providing services to taxonomists for standard genome sequencing and annotation.</title>
        <authorList>
            <consortium name="The Broad Institute Genomics Platform"/>
            <consortium name="The Broad Institute Genome Sequencing Center for Infectious Disease"/>
            <person name="Wu L."/>
            <person name="Ma J."/>
        </authorList>
    </citation>
    <scope>NUCLEOTIDE SEQUENCE [LARGE SCALE GENOMIC DNA]</scope>
    <source>
        <strain evidence="3">CGMCC 4.7676</strain>
    </source>
</reference>
<feature type="domain" description="Zinc finger CGNR" evidence="1">
    <location>
        <begin position="137"/>
        <end position="179"/>
    </location>
</feature>
<dbReference type="InterPro" id="IPR010852">
    <property type="entry name" value="ABATE"/>
</dbReference>
<gene>
    <name evidence="2" type="ORF">ACFOSH_39470</name>
</gene>
<dbReference type="Pfam" id="PF07336">
    <property type="entry name" value="ABATE"/>
    <property type="match status" value="1"/>
</dbReference>
<evidence type="ECO:0000259" key="1">
    <source>
        <dbReference type="Pfam" id="PF11706"/>
    </source>
</evidence>
<proteinExistence type="predicted"/>
<keyword evidence="3" id="KW-1185">Reference proteome</keyword>
<dbReference type="PANTHER" id="PTHR35525">
    <property type="entry name" value="BLL6575 PROTEIN"/>
    <property type="match status" value="1"/>
</dbReference>
<dbReference type="Proteomes" id="UP001595645">
    <property type="component" value="Unassembled WGS sequence"/>
</dbReference>